<protein>
    <submittedName>
        <fullName evidence="2">Uncharacterized protein</fullName>
    </submittedName>
</protein>
<feature type="compositionally biased region" description="Low complexity" evidence="1">
    <location>
        <begin position="85"/>
        <end position="103"/>
    </location>
</feature>
<accession>A0ABY8UC39</accession>
<name>A0ABY8UC39_TETOB</name>
<sequence>MYRVVASCGGVVVADVAGLCRPQEGLFRVPLPPLPKGAVHLSVMLNSHPVSFTQTLLVLPAPCAQEMALLWACLLQTRLAAAAQLTQPHTPNTPPQQQQQQPTADAVDAAGG</sequence>
<gene>
    <name evidence="2" type="ORF">OEZ85_009434</name>
</gene>
<proteinExistence type="predicted"/>
<evidence type="ECO:0000313" key="2">
    <source>
        <dbReference type="EMBL" id="WIA17942.1"/>
    </source>
</evidence>
<reference evidence="2 3" key="1">
    <citation type="submission" date="2023-05" db="EMBL/GenBank/DDBJ databases">
        <title>A 100% complete, gapless, phased diploid assembly of the Scenedesmus obliquus UTEX 3031 genome.</title>
        <authorList>
            <person name="Biondi T.C."/>
            <person name="Hanschen E.R."/>
            <person name="Kwon T."/>
            <person name="Eng W."/>
            <person name="Kruse C.P.S."/>
            <person name="Koehler S.I."/>
            <person name="Kunde Y."/>
            <person name="Gleasner C.D."/>
            <person name="You Mak K.T."/>
            <person name="Polle J."/>
            <person name="Hovde B.T."/>
            <person name="Starkenburg S.R."/>
        </authorList>
    </citation>
    <scope>NUCLEOTIDE SEQUENCE [LARGE SCALE GENOMIC DNA]</scope>
    <source>
        <strain evidence="2 3">DOE0152z</strain>
    </source>
</reference>
<dbReference type="EMBL" id="CP126216">
    <property type="protein sequence ID" value="WIA17942.1"/>
    <property type="molecule type" value="Genomic_DNA"/>
</dbReference>
<organism evidence="2 3">
    <name type="scientific">Tetradesmus obliquus</name>
    <name type="common">Green alga</name>
    <name type="synonym">Acutodesmus obliquus</name>
    <dbReference type="NCBI Taxonomy" id="3088"/>
    <lineage>
        <taxon>Eukaryota</taxon>
        <taxon>Viridiplantae</taxon>
        <taxon>Chlorophyta</taxon>
        <taxon>core chlorophytes</taxon>
        <taxon>Chlorophyceae</taxon>
        <taxon>CS clade</taxon>
        <taxon>Sphaeropleales</taxon>
        <taxon>Scenedesmaceae</taxon>
        <taxon>Tetradesmus</taxon>
    </lineage>
</organism>
<evidence type="ECO:0000256" key="1">
    <source>
        <dbReference type="SAM" id="MobiDB-lite"/>
    </source>
</evidence>
<dbReference type="Proteomes" id="UP001244341">
    <property type="component" value="Chromosome 9b"/>
</dbReference>
<feature type="region of interest" description="Disordered" evidence="1">
    <location>
        <begin position="85"/>
        <end position="112"/>
    </location>
</feature>
<evidence type="ECO:0000313" key="3">
    <source>
        <dbReference type="Proteomes" id="UP001244341"/>
    </source>
</evidence>
<keyword evidence="3" id="KW-1185">Reference proteome</keyword>